<dbReference type="Proteomes" id="UP000682782">
    <property type="component" value="Chromosome"/>
</dbReference>
<organism evidence="1 2">
    <name type="scientific">Aristaeella hokkaidonensis</name>
    <dbReference type="NCBI Taxonomy" id="3046382"/>
    <lineage>
        <taxon>Bacteria</taxon>
        <taxon>Bacillati</taxon>
        <taxon>Bacillota</taxon>
        <taxon>Clostridia</taxon>
        <taxon>Eubacteriales</taxon>
        <taxon>Aristaeellaceae</taxon>
        <taxon>Aristaeella</taxon>
    </lineage>
</organism>
<protein>
    <submittedName>
        <fullName evidence="1">L-2-amino-thiazoline-4-carboxylic acid hydrolase</fullName>
    </submittedName>
</protein>
<reference evidence="1" key="1">
    <citation type="submission" date="2021-01" db="EMBL/GenBank/DDBJ databases">
        <title>Complete genome sequence of Clostridiales bacterium R-7.</title>
        <authorList>
            <person name="Mahoney-Kurpe S.C."/>
            <person name="Palevich N."/>
            <person name="Koike S."/>
            <person name="Moon C.D."/>
            <person name="Attwood G.T."/>
        </authorList>
    </citation>
    <scope>NUCLEOTIDE SEQUENCE</scope>
    <source>
        <strain evidence="1">R-7</strain>
    </source>
</reference>
<evidence type="ECO:0000313" key="1">
    <source>
        <dbReference type="EMBL" id="QUC66050.1"/>
    </source>
</evidence>
<accession>A0AC61MUN8</accession>
<keyword evidence="2" id="KW-1185">Reference proteome</keyword>
<sequence>MKAYTPENLVKISRYKKLFPTLPEEVRQDVYSRMLVLLKEEEKWCDRGNYKHIAQILTTIALYEVLQMHRKSEPEAYRIISETMWGALTPESYRKMARRSFFLPMMKKILPFGFRHGSGAGWQYTWHLEEDPKDRFHFECRECVYWHIFSERNLMKLGAMFCHSDVINFGKLPYTDFRRTKTLCQGGDCCDFDFIRHKTDAGDGWERFESV</sequence>
<gene>
    <name evidence="1" type="ORF">JYE49_09230</name>
</gene>
<proteinExistence type="predicted"/>
<evidence type="ECO:0000313" key="2">
    <source>
        <dbReference type="Proteomes" id="UP000682782"/>
    </source>
</evidence>
<name>A0AC61MUN8_9FIRM</name>
<keyword evidence="1" id="KW-0378">Hydrolase</keyword>
<dbReference type="EMBL" id="CP068393">
    <property type="protein sequence ID" value="QUC66050.1"/>
    <property type="molecule type" value="Genomic_DNA"/>
</dbReference>